<evidence type="ECO:0000256" key="5">
    <source>
        <dbReference type="ARBA" id="ARBA00023163"/>
    </source>
</evidence>
<dbReference type="RefSeq" id="WP_160552395.1">
    <property type="nucleotide sequence ID" value="NZ_CP047650.1"/>
</dbReference>
<dbReference type="PRINTS" id="PR00035">
    <property type="entry name" value="HTHGNTR"/>
</dbReference>
<sequence>MKPISVDLLAQRLEAERKARPDGAINRMLYECLRGAIHDASLPAASRLPPSRDLAAQLGISRNTVMHAYEQLMAEGYAKGLTGSGTYVADRIPDPPSLPRAAMASTHGAPAVAARLSRRGRQVIDKALAQTRQWGAFMPGLPDITQVPQQKLAKIVARLARSQSPAMLSYAAGGGHPALHRSLAVYLRQARSVVCEPEQIVVTEGVHQAIDLITRVLGDPGDTAWVEEPGYWGTRSVLEINGIRLKPLPVDAEGMRPPPGDRPAAQAPRFAFVTPSHQYPLGAVMSMSRRLDLLAHAARDGTWVVEDDYDSEFRFAGQPIASLQGLLPNAPAAQVIYVGTFSKTLYPGLRIAYMVVPASVATAFRTAQSELYRGGHMLMQAALAEFIDSGLYAAHIRKMRLVYAARRAFLIALVQQWLGADWIHEYDTGAGLHLVLALPEGMDDVAVTEACAAQGVLVRPLSRYYLGRRRRSGLLLGFASVPQEQMLAPFEIVVRCIRQAVPA</sequence>
<dbReference type="CDD" id="cd00609">
    <property type="entry name" value="AAT_like"/>
    <property type="match status" value="1"/>
</dbReference>
<dbReference type="AlphaFoldDB" id="A0A857J566"/>
<evidence type="ECO:0000256" key="4">
    <source>
        <dbReference type="ARBA" id="ARBA00023125"/>
    </source>
</evidence>
<dbReference type="InterPro" id="IPR000524">
    <property type="entry name" value="Tscrpt_reg_HTH_GntR"/>
</dbReference>
<name>A0A857J566_9BURK</name>
<dbReference type="InterPro" id="IPR051446">
    <property type="entry name" value="HTH_trans_reg/aminotransferase"/>
</dbReference>
<dbReference type="PANTHER" id="PTHR46577">
    <property type="entry name" value="HTH-TYPE TRANSCRIPTIONAL REGULATORY PROTEIN GABR"/>
    <property type="match status" value="1"/>
</dbReference>
<dbReference type="GO" id="GO:0003700">
    <property type="term" value="F:DNA-binding transcription factor activity"/>
    <property type="evidence" value="ECO:0007669"/>
    <property type="project" value="InterPro"/>
</dbReference>
<gene>
    <name evidence="7" type="ORF">GT347_13070</name>
</gene>
<dbReference type="GO" id="GO:0030170">
    <property type="term" value="F:pyridoxal phosphate binding"/>
    <property type="evidence" value="ECO:0007669"/>
    <property type="project" value="InterPro"/>
</dbReference>
<dbReference type="Pfam" id="PF00155">
    <property type="entry name" value="Aminotran_1_2"/>
    <property type="match status" value="1"/>
</dbReference>
<organism evidence="7 8">
    <name type="scientific">Xylophilus rhododendri</name>
    <dbReference type="NCBI Taxonomy" id="2697032"/>
    <lineage>
        <taxon>Bacteria</taxon>
        <taxon>Pseudomonadati</taxon>
        <taxon>Pseudomonadota</taxon>
        <taxon>Betaproteobacteria</taxon>
        <taxon>Burkholderiales</taxon>
        <taxon>Xylophilus</taxon>
    </lineage>
</organism>
<dbReference type="SUPFAM" id="SSF46785">
    <property type="entry name" value="Winged helix' DNA-binding domain"/>
    <property type="match status" value="1"/>
</dbReference>
<keyword evidence="4" id="KW-0238">DNA-binding</keyword>
<evidence type="ECO:0000313" key="7">
    <source>
        <dbReference type="EMBL" id="QHI98837.1"/>
    </source>
</evidence>
<keyword evidence="5" id="KW-0804">Transcription</keyword>
<keyword evidence="3" id="KW-0805">Transcription regulation</keyword>
<evidence type="ECO:0000259" key="6">
    <source>
        <dbReference type="PROSITE" id="PS50949"/>
    </source>
</evidence>
<keyword evidence="8" id="KW-1185">Reference proteome</keyword>
<evidence type="ECO:0000256" key="1">
    <source>
        <dbReference type="ARBA" id="ARBA00005384"/>
    </source>
</evidence>
<feature type="domain" description="HTH gntR-type" evidence="6">
    <location>
        <begin position="23"/>
        <end position="91"/>
    </location>
</feature>
<dbReference type="SMART" id="SM00345">
    <property type="entry name" value="HTH_GNTR"/>
    <property type="match status" value="1"/>
</dbReference>
<comment type="similarity">
    <text evidence="1">In the C-terminal section; belongs to the class-I pyridoxal-phosphate-dependent aminotransferase family.</text>
</comment>
<dbReference type="InterPro" id="IPR036390">
    <property type="entry name" value="WH_DNA-bd_sf"/>
</dbReference>
<dbReference type="InterPro" id="IPR015424">
    <property type="entry name" value="PyrdxlP-dep_Trfase"/>
</dbReference>
<dbReference type="KEGG" id="xyk:GT347_13070"/>
<proteinExistence type="inferred from homology"/>
<keyword evidence="7" id="KW-0032">Aminotransferase</keyword>
<reference evidence="7 8" key="1">
    <citation type="submission" date="2020-01" db="EMBL/GenBank/DDBJ databases">
        <title>Genome sequencing of strain KACC 21265.</title>
        <authorList>
            <person name="Heo J."/>
            <person name="Kim S.-J."/>
            <person name="Kim J.-S."/>
            <person name="Hong S.-B."/>
            <person name="Kwon S.-W."/>
        </authorList>
    </citation>
    <scope>NUCLEOTIDE SEQUENCE [LARGE SCALE GENOMIC DNA]</scope>
    <source>
        <strain evidence="7 8">KACC 21265</strain>
    </source>
</reference>
<dbReference type="InterPro" id="IPR036388">
    <property type="entry name" value="WH-like_DNA-bd_sf"/>
</dbReference>
<dbReference type="SUPFAM" id="SSF53383">
    <property type="entry name" value="PLP-dependent transferases"/>
    <property type="match status" value="1"/>
</dbReference>
<evidence type="ECO:0000313" key="8">
    <source>
        <dbReference type="Proteomes" id="UP000464787"/>
    </source>
</evidence>
<dbReference type="Gene3D" id="1.10.10.10">
    <property type="entry name" value="Winged helix-like DNA-binding domain superfamily/Winged helix DNA-binding domain"/>
    <property type="match status" value="1"/>
</dbReference>
<dbReference type="Gene3D" id="3.40.640.10">
    <property type="entry name" value="Type I PLP-dependent aspartate aminotransferase-like (Major domain)"/>
    <property type="match status" value="1"/>
</dbReference>
<dbReference type="GO" id="GO:0008483">
    <property type="term" value="F:transaminase activity"/>
    <property type="evidence" value="ECO:0007669"/>
    <property type="project" value="UniProtKB-KW"/>
</dbReference>
<dbReference type="PANTHER" id="PTHR46577:SF1">
    <property type="entry name" value="HTH-TYPE TRANSCRIPTIONAL REGULATORY PROTEIN GABR"/>
    <property type="match status" value="1"/>
</dbReference>
<evidence type="ECO:0000256" key="3">
    <source>
        <dbReference type="ARBA" id="ARBA00023015"/>
    </source>
</evidence>
<evidence type="ECO:0000256" key="2">
    <source>
        <dbReference type="ARBA" id="ARBA00022898"/>
    </source>
</evidence>
<dbReference type="PROSITE" id="PS50949">
    <property type="entry name" value="HTH_GNTR"/>
    <property type="match status" value="1"/>
</dbReference>
<dbReference type="Proteomes" id="UP000464787">
    <property type="component" value="Chromosome"/>
</dbReference>
<dbReference type="EMBL" id="CP047650">
    <property type="protein sequence ID" value="QHI98837.1"/>
    <property type="molecule type" value="Genomic_DNA"/>
</dbReference>
<keyword evidence="7" id="KW-0808">Transferase</keyword>
<dbReference type="GO" id="GO:0003677">
    <property type="term" value="F:DNA binding"/>
    <property type="evidence" value="ECO:0007669"/>
    <property type="project" value="UniProtKB-KW"/>
</dbReference>
<dbReference type="InterPro" id="IPR004839">
    <property type="entry name" value="Aminotransferase_I/II_large"/>
</dbReference>
<protein>
    <submittedName>
        <fullName evidence="7">Aminotransferase class I/II-fold pyridoxal phosphate-dependent enzyme</fullName>
    </submittedName>
</protein>
<dbReference type="InterPro" id="IPR015421">
    <property type="entry name" value="PyrdxlP-dep_Trfase_major"/>
</dbReference>
<keyword evidence="2" id="KW-0663">Pyridoxal phosphate</keyword>
<dbReference type="Pfam" id="PF00392">
    <property type="entry name" value="GntR"/>
    <property type="match status" value="1"/>
</dbReference>
<dbReference type="CDD" id="cd07377">
    <property type="entry name" value="WHTH_GntR"/>
    <property type="match status" value="1"/>
</dbReference>
<accession>A0A857J566</accession>